<dbReference type="PANTHER" id="PTHR43405:SF1">
    <property type="entry name" value="GLYCOSYL HYDROLASE DIGH"/>
    <property type="match status" value="1"/>
</dbReference>
<dbReference type="Gene3D" id="3.20.20.80">
    <property type="entry name" value="Glycosidases"/>
    <property type="match status" value="1"/>
</dbReference>
<reference evidence="3 4" key="1">
    <citation type="submission" date="2016-11" db="EMBL/GenBank/DDBJ databases">
        <authorList>
            <person name="Jaros S."/>
            <person name="Januszkiewicz K."/>
            <person name="Wedrychowicz H."/>
        </authorList>
    </citation>
    <scope>NUCLEOTIDE SEQUENCE [LARGE SCALE GENOMIC DNA]</scope>
    <source>
        <strain evidence="3 4">DSM 15929</strain>
    </source>
</reference>
<dbReference type="PANTHER" id="PTHR43405">
    <property type="entry name" value="GLYCOSYL HYDROLASE DIGH"/>
    <property type="match status" value="1"/>
</dbReference>
<keyword evidence="3" id="KW-0449">Lipoprotein</keyword>
<evidence type="ECO:0000256" key="1">
    <source>
        <dbReference type="ARBA" id="ARBA00022729"/>
    </source>
</evidence>
<keyword evidence="4" id="KW-1185">Reference proteome</keyword>
<protein>
    <submittedName>
        <fullName evidence="3">Uncharacterized lipoprotein YddW, UPF0748 family</fullName>
    </submittedName>
</protein>
<dbReference type="InterPro" id="IPR052177">
    <property type="entry name" value="Divisome_Glycosyl_Hydrolase"/>
</dbReference>
<dbReference type="STRING" id="1121322.SAMN02745136_00119"/>
<evidence type="ECO:0000313" key="4">
    <source>
        <dbReference type="Proteomes" id="UP000184386"/>
    </source>
</evidence>
<dbReference type="Pfam" id="PF02638">
    <property type="entry name" value="GHL10"/>
    <property type="match status" value="1"/>
</dbReference>
<accession>A0A1M6JKV9</accession>
<keyword evidence="1" id="KW-0732">Signal</keyword>
<organism evidence="3 4">
    <name type="scientific">Anaerocolumna jejuensis DSM 15929</name>
    <dbReference type="NCBI Taxonomy" id="1121322"/>
    <lineage>
        <taxon>Bacteria</taxon>
        <taxon>Bacillati</taxon>
        <taxon>Bacillota</taxon>
        <taxon>Clostridia</taxon>
        <taxon>Lachnospirales</taxon>
        <taxon>Lachnospiraceae</taxon>
        <taxon>Anaerocolumna</taxon>
    </lineage>
</organism>
<dbReference type="InterPro" id="IPR017853">
    <property type="entry name" value="GH"/>
</dbReference>
<dbReference type="EMBL" id="FRAC01000006">
    <property type="protein sequence ID" value="SHJ47326.1"/>
    <property type="molecule type" value="Genomic_DNA"/>
</dbReference>
<dbReference type="InterPro" id="IPR003790">
    <property type="entry name" value="GHL10"/>
</dbReference>
<dbReference type="AlphaFoldDB" id="A0A1M6JKV9"/>
<dbReference type="Proteomes" id="UP000184386">
    <property type="component" value="Unassembled WGS sequence"/>
</dbReference>
<proteinExistence type="predicted"/>
<dbReference type="RefSeq" id="WP_242962310.1">
    <property type="nucleotide sequence ID" value="NZ_FRAC01000006.1"/>
</dbReference>
<sequence length="786" mass="86689">MLRKIRRSYIWTLFFLLLTGSVLLQKPEAVFAARDTAAPKLTVTQNTAAPTNGKVNVTVKAVDASGIKTVKWAYDKKSASYFKSAGKALKVNSKGIASVAYSANRTYTFYALDKAGNAAVKTITISNIDTKAPALTVGMSTKNITNQDVILTFSVKETGKGIGSLQYLTGTKKAGDFTKQAKSLNLKTVSSDTKKGIYTYTASMTVKTNAVFTFLLKDKAGNKVFKTVTVNNIDKTAPVFSYTLSDAAPTNKSITVQIKGEDSESGLAAAYYMSGEKTIEDFTESARKEITLNSDGTGSFSVSANGNQTVLLLDKAGNSTIGAVNVTNIDAQKPTLALNYSALKQKATITYTVKDASGIGKIKYLKGSNTSTTSDKWDSAKDVSSASSFVVTSGGTYSVMAEDKAGNRVIETIDIQLEFKAVWISYLEFASYGKNGFTEESFKKTVNTMFDNVVSLKMNAVVVQVRPYGDAMYPSAYFPWSKYISGTQGTNPGFDPLAYMVKAAHDRGLAFHAWLNPYRVTTGSTDYSKLSKDNPARVWKEDSDASNDRNVLSFGGNLYYNPAVKQAQDLILNGIREIVTNYDVDGIHFDDYFYPALGSGYKTNFDAPEYQAYAEVCKMNNVTPMTIANWRRYNVNTLVRNAYSMIKKIKPDVEFGISPGGFIDSLASDQAYYVDVKTWLSSNGYVDYICPQIYWTFSNSTYPYDKTLKKWLSYRTSSTVKVYVGIATYRAGSTLEKDWKNDPDVLRKQVEYGRDTGLVDGYVFFRYEFFYNKTTKPGVDRLLDIL</sequence>
<evidence type="ECO:0000259" key="2">
    <source>
        <dbReference type="Pfam" id="PF02638"/>
    </source>
</evidence>
<feature type="domain" description="Glycosyl hydrolase-like 10" evidence="2">
    <location>
        <begin position="419"/>
        <end position="739"/>
    </location>
</feature>
<name>A0A1M6JKV9_9FIRM</name>
<dbReference type="SUPFAM" id="SSF51445">
    <property type="entry name" value="(Trans)glycosidases"/>
    <property type="match status" value="1"/>
</dbReference>
<evidence type="ECO:0000313" key="3">
    <source>
        <dbReference type="EMBL" id="SHJ47326.1"/>
    </source>
</evidence>
<gene>
    <name evidence="3" type="ORF">SAMN02745136_00119</name>
</gene>